<dbReference type="EMBL" id="CAJNDS010002394">
    <property type="protein sequence ID" value="CAE7459119.1"/>
    <property type="molecule type" value="Genomic_DNA"/>
</dbReference>
<evidence type="ECO:0000313" key="2">
    <source>
        <dbReference type="Proteomes" id="UP000604046"/>
    </source>
</evidence>
<evidence type="ECO:0000313" key="1">
    <source>
        <dbReference type="EMBL" id="CAE7459119.1"/>
    </source>
</evidence>
<protein>
    <submittedName>
        <fullName evidence="1">Uncharacterized protein</fullName>
    </submittedName>
</protein>
<reference evidence="1" key="1">
    <citation type="submission" date="2021-02" db="EMBL/GenBank/DDBJ databases">
        <authorList>
            <person name="Dougan E. K."/>
            <person name="Rhodes N."/>
            <person name="Thang M."/>
            <person name="Chan C."/>
        </authorList>
    </citation>
    <scope>NUCLEOTIDE SEQUENCE</scope>
</reference>
<accession>A0A812RZY1</accession>
<proteinExistence type="predicted"/>
<dbReference type="AlphaFoldDB" id="A0A812RZY1"/>
<comment type="caution">
    <text evidence="1">The sequence shown here is derived from an EMBL/GenBank/DDBJ whole genome shotgun (WGS) entry which is preliminary data.</text>
</comment>
<keyword evidence="2" id="KW-1185">Reference proteome</keyword>
<organism evidence="1 2">
    <name type="scientific">Symbiodinium natans</name>
    <dbReference type="NCBI Taxonomy" id="878477"/>
    <lineage>
        <taxon>Eukaryota</taxon>
        <taxon>Sar</taxon>
        <taxon>Alveolata</taxon>
        <taxon>Dinophyceae</taxon>
        <taxon>Suessiales</taxon>
        <taxon>Symbiodiniaceae</taxon>
        <taxon>Symbiodinium</taxon>
    </lineage>
</organism>
<sequence length="264" mass="29942">MGEKTLASRAAEISQCLKEETNAGRKDAFRYECMKTWAKGTDWSVQAHRRFSFMDMVPMCRVACARMLGVSAGKITTWCGWLSQGHVLPPQDMRSAKQCRDDHASVTSAHALWTWVYEYIAEPLAESRMTVRDFDVGMKVQKVPGPWHVADGALEGGFRLRSACEAIVHDMGEMYHAEFKDIIKWRGQTQHSQCNDCARFKAFRRCASSEKDVRAVTDAYLTHLRRMVCDRRADTLLRHQARLSVTKDDITNGVLSVTIDGMNT</sequence>
<name>A0A812RZY1_9DINO</name>
<dbReference type="Proteomes" id="UP000604046">
    <property type="component" value="Unassembled WGS sequence"/>
</dbReference>
<gene>
    <name evidence="1" type="ORF">SNAT2548_LOCUS25451</name>
</gene>